<dbReference type="PANTHER" id="PTHR47570">
    <property type="entry name" value="ZINC ION BINDING PROTEIN"/>
    <property type="match status" value="1"/>
</dbReference>
<evidence type="ECO:0000313" key="3">
    <source>
        <dbReference type="Proteomes" id="UP001212997"/>
    </source>
</evidence>
<dbReference type="InterPro" id="IPR046824">
    <property type="entry name" value="Mss51-like_C"/>
</dbReference>
<name>A0AAD5UY89_9APHY</name>
<feature type="domain" description="Mitochondrial splicing suppressor 51-like C-terminal" evidence="1">
    <location>
        <begin position="189"/>
        <end position="404"/>
    </location>
</feature>
<proteinExistence type="predicted"/>
<comment type="caution">
    <text evidence="2">The sequence shown here is derived from an EMBL/GenBank/DDBJ whole genome shotgun (WGS) entry which is preliminary data.</text>
</comment>
<accession>A0AAD5UY89</accession>
<protein>
    <recommendedName>
        <fullName evidence="1">Mitochondrial splicing suppressor 51-like C-terminal domain-containing protein</fullName>
    </recommendedName>
</protein>
<dbReference type="EMBL" id="JANAWD010000630">
    <property type="protein sequence ID" value="KAJ3477112.1"/>
    <property type="molecule type" value="Genomic_DNA"/>
</dbReference>
<dbReference type="PANTHER" id="PTHR47570:SF1">
    <property type="entry name" value="ZINC ION BINDING PROTEIN"/>
    <property type="match status" value="1"/>
</dbReference>
<evidence type="ECO:0000313" key="2">
    <source>
        <dbReference type="EMBL" id="KAJ3477112.1"/>
    </source>
</evidence>
<sequence length="434" mass="48359">MVANHKRGNYIEEDDFSVCLQCHQPAAPGKCATLDWKGTTEAKAFGYTESHREICPIIQASQQLKPQVISISKQFPFTRERTDGTFTHDVYRSIEGIIGTGKEFGFWTEPPCCNASTPYLAGSQLLEKRHLTSKQGWKIKDEWIPWLEFEKAGVKTPSYPPKFEDSWKSYYAWRGLPLESPAVLLLHWPMTVYRLLSLLGLVPSQPPSSRQTLTVHYVGVESELNFLPIYGELALLFPNTDLELVFFGSSVRELVNQAKRRGDCLASQKYVYSYTAPSSLGSGTLRISLFQGGPLWEGADARSNPPDAIIACHAGICSYQPWLPVVLTSRALGIPMAVTDYNQVTIHTDIQLIFRNLPKFSTSVPWKASSAGLSLAEKARLKDGSEAEYVSNVNPFMLPGPRRESWAKVVASQNAFTLVVTPSQRGSSSEDRTE</sequence>
<dbReference type="Proteomes" id="UP001212997">
    <property type="component" value="Unassembled WGS sequence"/>
</dbReference>
<dbReference type="AlphaFoldDB" id="A0AAD5UY89"/>
<keyword evidence="3" id="KW-1185">Reference proteome</keyword>
<reference evidence="2" key="1">
    <citation type="submission" date="2022-07" db="EMBL/GenBank/DDBJ databases">
        <title>Genome Sequence of Physisporinus lineatus.</title>
        <authorList>
            <person name="Buettner E."/>
        </authorList>
    </citation>
    <scope>NUCLEOTIDE SEQUENCE</scope>
    <source>
        <strain evidence="2">VT162</strain>
    </source>
</reference>
<evidence type="ECO:0000259" key="1">
    <source>
        <dbReference type="Pfam" id="PF20179"/>
    </source>
</evidence>
<gene>
    <name evidence="2" type="ORF">NLI96_g10689</name>
</gene>
<organism evidence="2 3">
    <name type="scientific">Meripilus lineatus</name>
    <dbReference type="NCBI Taxonomy" id="2056292"/>
    <lineage>
        <taxon>Eukaryota</taxon>
        <taxon>Fungi</taxon>
        <taxon>Dikarya</taxon>
        <taxon>Basidiomycota</taxon>
        <taxon>Agaricomycotina</taxon>
        <taxon>Agaricomycetes</taxon>
        <taxon>Polyporales</taxon>
        <taxon>Meripilaceae</taxon>
        <taxon>Meripilus</taxon>
    </lineage>
</organism>
<dbReference type="Pfam" id="PF20179">
    <property type="entry name" value="MSS51_C"/>
    <property type="match status" value="1"/>
</dbReference>